<keyword evidence="4 6" id="KW-0472">Membrane</keyword>
<dbReference type="GO" id="GO:0005794">
    <property type="term" value="C:Golgi apparatus"/>
    <property type="evidence" value="ECO:0007669"/>
    <property type="project" value="TreeGrafter"/>
</dbReference>
<dbReference type="PANTHER" id="PTHR13377">
    <property type="entry name" value="PLACENTAL PROTEIN 6"/>
    <property type="match status" value="1"/>
</dbReference>
<feature type="compositionally biased region" description="Acidic residues" evidence="5">
    <location>
        <begin position="338"/>
        <end position="352"/>
    </location>
</feature>
<feature type="region of interest" description="Disordered" evidence="5">
    <location>
        <begin position="303"/>
        <end position="379"/>
    </location>
</feature>
<evidence type="ECO:0000256" key="1">
    <source>
        <dbReference type="ARBA" id="ARBA00004141"/>
    </source>
</evidence>
<dbReference type="GO" id="GO:0016020">
    <property type="term" value="C:membrane"/>
    <property type="evidence" value="ECO:0007669"/>
    <property type="project" value="UniProtKB-SubCell"/>
</dbReference>
<keyword evidence="2 6" id="KW-0812">Transmembrane</keyword>
<dbReference type="InterPro" id="IPR013861">
    <property type="entry name" value="TMEM115/Pdh1/Rbl19"/>
</dbReference>
<comment type="subcellular location">
    <subcellularLocation>
        <location evidence="1">Membrane</location>
        <topology evidence="1">Multi-pass membrane protein</topology>
    </subcellularLocation>
</comment>
<dbReference type="SMART" id="SM01160">
    <property type="entry name" value="DUF1751"/>
    <property type="match status" value="1"/>
</dbReference>
<feature type="transmembrane region" description="Helical" evidence="6">
    <location>
        <begin position="63"/>
        <end position="92"/>
    </location>
</feature>
<evidence type="ECO:0000313" key="7">
    <source>
        <dbReference type="EMBL" id="ACO10752.1"/>
    </source>
</evidence>
<feature type="compositionally biased region" description="Basic and acidic residues" evidence="5">
    <location>
        <begin position="320"/>
        <end position="332"/>
    </location>
</feature>
<dbReference type="InterPro" id="IPR035952">
    <property type="entry name" value="Rhomboid-like_sf"/>
</dbReference>
<feature type="transmembrane region" description="Helical" evidence="6">
    <location>
        <begin position="104"/>
        <end position="126"/>
    </location>
</feature>
<dbReference type="Pfam" id="PF08551">
    <property type="entry name" value="DUF1751"/>
    <property type="match status" value="1"/>
</dbReference>
<dbReference type="EMBL" id="BT076328">
    <property type="protein sequence ID" value="ACO10752.1"/>
    <property type="molecule type" value="mRNA"/>
</dbReference>
<proteinExistence type="evidence at transcript level"/>
<evidence type="ECO:0000256" key="3">
    <source>
        <dbReference type="ARBA" id="ARBA00022989"/>
    </source>
</evidence>
<reference evidence="7" key="1">
    <citation type="submission" date="2009-03" db="EMBL/GenBank/DDBJ databases">
        <title>Caligus rogercresseyi ESTs and full-length cDNAs.</title>
        <authorList>
            <person name="Yasuike M."/>
            <person name="von Schalburg K."/>
            <person name="Cooper G."/>
            <person name="Leong J."/>
            <person name="Jones S.R.M."/>
            <person name="Koop B.F."/>
        </authorList>
    </citation>
    <scope>NUCLEOTIDE SEQUENCE</scope>
    <source>
        <tissue evidence="7">Whole tissue</tissue>
    </source>
</reference>
<dbReference type="PANTHER" id="PTHR13377:SF3">
    <property type="entry name" value="TRANSMEMBRANE PROTEIN 115"/>
    <property type="match status" value="1"/>
</dbReference>
<evidence type="ECO:0000256" key="4">
    <source>
        <dbReference type="ARBA" id="ARBA00023136"/>
    </source>
</evidence>
<dbReference type="SUPFAM" id="SSF144091">
    <property type="entry name" value="Rhomboid-like"/>
    <property type="match status" value="1"/>
</dbReference>
<evidence type="ECO:0000256" key="2">
    <source>
        <dbReference type="ARBA" id="ARBA00022692"/>
    </source>
</evidence>
<keyword evidence="3 6" id="KW-1133">Transmembrane helix</keyword>
<dbReference type="GO" id="GO:0006890">
    <property type="term" value="P:retrograde vesicle-mediated transport, Golgi to endoplasmic reticulum"/>
    <property type="evidence" value="ECO:0007669"/>
    <property type="project" value="InterPro"/>
</dbReference>
<dbReference type="Gene3D" id="1.20.1540.10">
    <property type="entry name" value="Rhomboid-like"/>
    <property type="match status" value="1"/>
</dbReference>
<gene>
    <name evidence="7" type="primary">TM115</name>
</gene>
<sequence length="379" mass="42023">MAVRFFSRTLPYMRAQIAAFLGNSSVFVKSISLLLFLLHFVSYSESLLDYCVVVPGYFLPPKFYLWTSVTHALIESSLLGVLLDTLVLFLVGKLVEPLWGLREMGLFFAVVNIGVAVLSGIFYYLLYMLTFNESLLFKVRIHGMSGYIAGASVAVKQILPDVVLYQSPLGKITNRHVPLSLFLTSLILYAVGLLSGSTSTMIGTGLLVSWTYLRFYQVHSNGSRGDMSESFGFPGFFPNVFQPPVSLLSNSVFTILVRLRICRKPVRKYELGSANSISLSLPGAESHDTERRRQIALKALSERLSKSEAGGGSSGPTEWPKAEEKKPEEKSVKIPITAEEEREPLLMMEEEINQVPSVVVEPSESLMKNEGSSIEDIKP</sequence>
<feature type="compositionally biased region" description="Low complexity" evidence="5">
    <location>
        <begin position="355"/>
        <end position="365"/>
    </location>
</feature>
<evidence type="ECO:0000256" key="6">
    <source>
        <dbReference type="SAM" id="Phobius"/>
    </source>
</evidence>
<name>C1BNZ9_CALRO</name>
<protein>
    <submittedName>
        <fullName evidence="7">Transmembrane protein 115</fullName>
    </submittedName>
</protein>
<organism evidence="7">
    <name type="scientific">Caligus rogercresseyi</name>
    <name type="common">Sea louse</name>
    <dbReference type="NCBI Taxonomy" id="217165"/>
    <lineage>
        <taxon>Eukaryota</taxon>
        <taxon>Metazoa</taxon>
        <taxon>Ecdysozoa</taxon>
        <taxon>Arthropoda</taxon>
        <taxon>Crustacea</taxon>
        <taxon>Multicrustacea</taxon>
        <taxon>Hexanauplia</taxon>
        <taxon>Copepoda</taxon>
        <taxon>Siphonostomatoida</taxon>
        <taxon>Caligidae</taxon>
        <taxon>Caligus</taxon>
    </lineage>
</organism>
<accession>C1BNZ9</accession>
<feature type="transmembrane region" description="Helical" evidence="6">
    <location>
        <begin position="186"/>
        <end position="213"/>
    </location>
</feature>
<feature type="transmembrane region" description="Helical" evidence="6">
    <location>
        <begin position="20"/>
        <end position="43"/>
    </location>
</feature>
<dbReference type="FunFam" id="1.20.1540.10:FF:000004">
    <property type="entry name" value="Transmembrane protein 115"/>
    <property type="match status" value="1"/>
</dbReference>
<dbReference type="AlphaFoldDB" id="C1BNZ9"/>
<evidence type="ECO:0000256" key="5">
    <source>
        <dbReference type="SAM" id="MobiDB-lite"/>
    </source>
</evidence>